<keyword evidence="1" id="KW-0812">Transmembrane</keyword>
<protein>
    <submittedName>
        <fullName evidence="2">Uncharacterized protein</fullName>
    </submittedName>
</protein>
<keyword evidence="1" id="KW-1133">Transmembrane helix</keyword>
<name>A0A098LI73_9BACT</name>
<keyword evidence="3" id="KW-1185">Reference proteome</keyword>
<proteinExistence type="predicted"/>
<accession>A0A098LI73</accession>
<comment type="caution">
    <text evidence="2">The sequence shown here is derived from an EMBL/GenBank/DDBJ whole genome shotgun (WGS) entry which is preliminary data.</text>
</comment>
<evidence type="ECO:0000256" key="1">
    <source>
        <dbReference type="SAM" id="Phobius"/>
    </source>
</evidence>
<sequence>MDQVKVPLVKPKLLAVRSTKPPSQKVVGPLASICGLLGFGFTITVILSDTTEEQS</sequence>
<evidence type="ECO:0000313" key="3">
    <source>
        <dbReference type="Proteomes" id="UP000030185"/>
    </source>
</evidence>
<dbReference type="EMBL" id="BBLT01000006">
    <property type="protein sequence ID" value="GAL86157.1"/>
    <property type="molecule type" value="Genomic_DNA"/>
</dbReference>
<feature type="transmembrane region" description="Helical" evidence="1">
    <location>
        <begin position="26"/>
        <end position="47"/>
    </location>
</feature>
<reference evidence="2 3" key="1">
    <citation type="submission" date="2014-09" db="EMBL/GenBank/DDBJ databases">
        <title>Sporocytophaga myxococcoides PG-01 genome sequencing.</title>
        <authorList>
            <person name="Liu L."/>
            <person name="Gao P.J."/>
            <person name="Chen G.J."/>
            <person name="Wang L.S."/>
        </authorList>
    </citation>
    <scope>NUCLEOTIDE SEQUENCE [LARGE SCALE GENOMIC DNA]</scope>
    <source>
        <strain evidence="2 3">PG-01</strain>
    </source>
</reference>
<organism evidence="2 3">
    <name type="scientific">Sporocytophaga myxococcoides</name>
    <dbReference type="NCBI Taxonomy" id="153721"/>
    <lineage>
        <taxon>Bacteria</taxon>
        <taxon>Pseudomonadati</taxon>
        <taxon>Bacteroidota</taxon>
        <taxon>Cytophagia</taxon>
        <taxon>Cytophagales</taxon>
        <taxon>Cytophagaceae</taxon>
        <taxon>Sporocytophaga</taxon>
    </lineage>
</organism>
<dbReference type="AlphaFoldDB" id="A0A098LI73"/>
<dbReference type="Proteomes" id="UP000030185">
    <property type="component" value="Unassembled WGS sequence"/>
</dbReference>
<keyword evidence="1" id="KW-0472">Membrane</keyword>
<gene>
    <name evidence="2" type="ORF">MYP_3386</name>
</gene>
<evidence type="ECO:0000313" key="2">
    <source>
        <dbReference type="EMBL" id="GAL86157.1"/>
    </source>
</evidence>